<sequence length="76" mass="8225">MSRQAVALIGRATTQGPESGHTRREALTHATSRARHRPSPALQRDGVLTPRRLAIKRCLRATLGGAVVGRGVVKQY</sequence>
<dbReference type="EMBL" id="BJVQ01000086">
    <property type="protein sequence ID" value="GEL48549.1"/>
    <property type="molecule type" value="Genomic_DNA"/>
</dbReference>
<protein>
    <submittedName>
        <fullName evidence="2">Uncharacterized protein</fullName>
    </submittedName>
</protein>
<evidence type="ECO:0000313" key="2">
    <source>
        <dbReference type="EMBL" id="GEL48549.1"/>
    </source>
</evidence>
<organism evidence="2 3">
    <name type="scientific">Cellulomonas hominis</name>
    <dbReference type="NCBI Taxonomy" id="156981"/>
    <lineage>
        <taxon>Bacteria</taxon>
        <taxon>Bacillati</taxon>
        <taxon>Actinomycetota</taxon>
        <taxon>Actinomycetes</taxon>
        <taxon>Micrococcales</taxon>
        <taxon>Cellulomonadaceae</taxon>
        <taxon>Cellulomonas</taxon>
    </lineage>
</organism>
<proteinExistence type="predicted"/>
<accession>A0A511FH01</accession>
<gene>
    <name evidence="2" type="ORF">CHO01_36650</name>
</gene>
<feature type="region of interest" description="Disordered" evidence="1">
    <location>
        <begin position="1"/>
        <end position="46"/>
    </location>
</feature>
<comment type="caution">
    <text evidence="2">The sequence shown here is derived from an EMBL/GenBank/DDBJ whole genome shotgun (WGS) entry which is preliminary data.</text>
</comment>
<keyword evidence="3" id="KW-1185">Reference proteome</keyword>
<reference evidence="2 3" key="1">
    <citation type="submission" date="2019-07" db="EMBL/GenBank/DDBJ databases">
        <title>Whole genome shotgun sequence of Cellulomonas hominis NBRC 16055.</title>
        <authorList>
            <person name="Hosoyama A."/>
            <person name="Uohara A."/>
            <person name="Ohji S."/>
            <person name="Ichikawa N."/>
        </authorList>
    </citation>
    <scope>NUCLEOTIDE SEQUENCE [LARGE SCALE GENOMIC DNA]</scope>
    <source>
        <strain evidence="2 3">NBRC 16055</strain>
    </source>
</reference>
<evidence type="ECO:0000256" key="1">
    <source>
        <dbReference type="SAM" id="MobiDB-lite"/>
    </source>
</evidence>
<name>A0A511FH01_9CELL</name>
<evidence type="ECO:0000313" key="3">
    <source>
        <dbReference type="Proteomes" id="UP000321723"/>
    </source>
</evidence>
<dbReference type="AlphaFoldDB" id="A0A511FH01"/>
<dbReference type="Proteomes" id="UP000321723">
    <property type="component" value="Unassembled WGS sequence"/>
</dbReference>